<dbReference type="Gene3D" id="3.40.50.12780">
    <property type="entry name" value="N-terminal domain of ligase-like"/>
    <property type="match status" value="1"/>
</dbReference>
<dbReference type="InterPro" id="IPR042099">
    <property type="entry name" value="ANL_N_sf"/>
</dbReference>
<accession>X1KS49</accession>
<gene>
    <name evidence="1" type="ORF">S06H3_17777</name>
</gene>
<dbReference type="EMBL" id="BARV01008919">
    <property type="protein sequence ID" value="GAI09917.1"/>
    <property type="molecule type" value="Genomic_DNA"/>
</dbReference>
<name>X1KS49_9ZZZZ</name>
<organism evidence="1">
    <name type="scientific">marine sediment metagenome</name>
    <dbReference type="NCBI Taxonomy" id="412755"/>
    <lineage>
        <taxon>unclassified sequences</taxon>
        <taxon>metagenomes</taxon>
        <taxon>ecological metagenomes</taxon>
    </lineage>
</organism>
<protein>
    <submittedName>
        <fullName evidence="1">Uncharacterized protein</fullName>
    </submittedName>
</protein>
<feature type="non-terminal residue" evidence="1">
    <location>
        <position position="213"/>
    </location>
</feature>
<dbReference type="SUPFAM" id="SSF56801">
    <property type="entry name" value="Acetyl-CoA synthetase-like"/>
    <property type="match status" value="1"/>
</dbReference>
<reference evidence="1" key="1">
    <citation type="journal article" date="2014" name="Front. Microbiol.">
        <title>High frequency of phylogenetically diverse reductive dehalogenase-homologous genes in deep subseafloor sedimentary metagenomes.</title>
        <authorList>
            <person name="Kawai M."/>
            <person name="Futagami T."/>
            <person name="Toyoda A."/>
            <person name="Takaki Y."/>
            <person name="Nishi S."/>
            <person name="Hori S."/>
            <person name="Arai W."/>
            <person name="Tsubouchi T."/>
            <person name="Morono Y."/>
            <person name="Uchiyama I."/>
            <person name="Ito T."/>
            <person name="Fujiyama A."/>
            <person name="Inagaki F."/>
            <person name="Takami H."/>
        </authorList>
    </citation>
    <scope>NUCLEOTIDE SEQUENCE</scope>
    <source>
        <strain evidence="1">Expedition CK06-06</strain>
    </source>
</reference>
<proteinExistence type="predicted"/>
<sequence length="213" mass="23821">MWRLIQDEKITIFGTSATYLNYIRSQGLIPKKDYDLSALKEINQTGSPLSADGWEWVYREIKPDLHFCSISGGTDFNGSFAAGNAISPVYAGQMQGWGLGKKCKAYDEKGNSIVDEQGELVCEAAIPSMPLYFWNDPDDRKYKEAYFNVYPNVWRHGDYIQIHSDTGGITIFGRSDSTLNPSGVRIGTAEIYNQVEKLEELADSLAIGQSWHG</sequence>
<dbReference type="GO" id="GO:0030729">
    <property type="term" value="F:acetoacetate-CoA ligase activity"/>
    <property type="evidence" value="ECO:0007669"/>
    <property type="project" value="TreeGrafter"/>
</dbReference>
<dbReference type="PANTHER" id="PTHR42921">
    <property type="entry name" value="ACETOACETYL-COA SYNTHETASE"/>
    <property type="match status" value="1"/>
</dbReference>
<dbReference type="PANTHER" id="PTHR42921:SF1">
    <property type="entry name" value="ACETOACETYL-COA SYNTHETASE"/>
    <property type="match status" value="1"/>
</dbReference>
<dbReference type="AlphaFoldDB" id="X1KS49"/>
<comment type="caution">
    <text evidence="1">The sequence shown here is derived from an EMBL/GenBank/DDBJ whole genome shotgun (WGS) entry which is preliminary data.</text>
</comment>
<evidence type="ECO:0000313" key="1">
    <source>
        <dbReference type="EMBL" id="GAI09917.1"/>
    </source>
</evidence>